<organism evidence="1 2">
    <name type="scientific">Kordia aestuariivivens</name>
    <dbReference type="NCBI Taxonomy" id="2759037"/>
    <lineage>
        <taxon>Bacteria</taxon>
        <taxon>Pseudomonadati</taxon>
        <taxon>Bacteroidota</taxon>
        <taxon>Flavobacteriia</taxon>
        <taxon>Flavobacteriales</taxon>
        <taxon>Flavobacteriaceae</taxon>
        <taxon>Kordia</taxon>
    </lineage>
</organism>
<dbReference type="Proteomes" id="UP000619238">
    <property type="component" value="Unassembled WGS sequence"/>
</dbReference>
<name>A0ABR7QEK5_9FLAO</name>
<accession>A0ABR7QEK5</accession>
<proteinExistence type="predicted"/>
<keyword evidence="2" id="KW-1185">Reference proteome</keyword>
<dbReference type="RefSeq" id="WP_187563972.1">
    <property type="nucleotide sequence ID" value="NZ_JACGWS010000015.1"/>
</dbReference>
<sequence length="128" mass="14906">MLEYKFYKWTPSTKEYLKVRLEEPYDYLSMIFEGNETSNQIQNHIENIIKVINGNPTTSYSIENQSGFIGYAFAADPSETEYPEGGFQVFDFFTLDEKGDTKELFIIPLEEILNLLSGFKSFLKQNKK</sequence>
<reference evidence="1 2" key="1">
    <citation type="submission" date="2020-07" db="EMBL/GenBank/DDBJ databases">
        <title>Description of Kordia aestuariivivens sp. nov., isolated from a tidal flat.</title>
        <authorList>
            <person name="Park S."/>
            <person name="Yoon J.-H."/>
        </authorList>
    </citation>
    <scope>NUCLEOTIDE SEQUENCE [LARGE SCALE GENOMIC DNA]</scope>
    <source>
        <strain evidence="1 2">YSTF-M3</strain>
    </source>
</reference>
<comment type="caution">
    <text evidence="1">The sequence shown here is derived from an EMBL/GenBank/DDBJ whole genome shotgun (WGS) entry which is preliminary data.</text>
</comment>
<protein>
    <recommendedName>
        <fullName evidence="3">SMI1/KNR4 family protein</fullName>
    </recommendedName>
</protein>
<evidence type="ECO:0000313" key="1">
    <source>
        <dbReference type="EMBL" id="MBC8756928.1"/>
    </source>
</evidence>
<evidence type="ECO:0008006" key="3">
    <source>
        <dbReference type="Google" id="ProtNLM"/>
    </source>
</evidence>
<gene>
    <name evidence="1" type="ORF">H2O64_19810</name>
</gene>
<dbReference type="EMBL" id="JACGWS010000015">
    <property type="protein sequence ID" value="MBC8756928.1"/>
    <property type="molecule type" value="Genomic_DNA"/>
</dbReference>
<evidence type="ECO:0000313" key="2">
    <source>
        <dbReference type="Proteomes" id="UP000619238"/>
    </source>
</evidence>